<accession>A0ABZ1HX17</accession>
<keyword evidence="2" id="KW-1185">Reference proteome</keyword>
<name>A0ABZ1HX17_9PSEU</name>
<gene>
    <name evidence="1" type="ORF">VSH64_28160</name>
</gene>
<proteinExistence type="predicted"/>
<evidence type="ECO:0000313" key="2">
    <source>
        <dbReference type="Proteomes" id="UP001330812"/>
    </source>
</evidence>
<organism evidence="1 2">
    <name type="scientific">Amycolatopsis rhabdoformis</name>
    <dbReference type="NCBI Taxonomy" id="1448059"/>
    <lineage>
        <taxon>Bacteria</taxon>
        <taxon>Bacillati</taxon>
        <taxon>Actinomycetota</taxon>
        <taxon>Actinomycetes</taxon>
        <taxon>Pseudonocardiales</taxon>
        <taxon>Pseudonocardiaceae</taxon>
        <taxon>Amycolatopsis</taxon>
    </lineage>
</organism>
<dbReference type="InterPro" id="IPR045684">
    <property type="entry name" value="DUF6191"/>
</dbReference>
<sequence length="100" mass="11124">MQVIMSIALPAATLLLVIVGAWEVRPGRKPSRLKRRLSSTYLDEVTSFLYGTKRNELEHRDSVEMTLDQDAQGAPPLGLIDLDRGVAVVRPVNQDKRPEG</sequence>
<protein>
    <submittedName>
        <fullName evidence="1">DUF6191 domain-containing protein</fullName>
    </submittedName>
</protein>
<dbReference type="Proteomes" id="UP001330812">
    <property type="component" value="Chromosome"/>
</dbReference>
<dbReference type="Pfam" id="PF19690">
    <property type="entry name" value="DUF6191"/>
    <property type="match status" value="1"/>
</dbReference>
<evidence type="ECO:0000313" key="1">
    <source>
        <dbReference type="EMBL" id="WSE26752.1"/>
    </source>
</evidence>
<dbReference type="RefSeq" id="WP_326565734.1">
    <property type="nucleotide sequence ID" value="NZ_CP142149.1"/>
</dbReference>
<dbReference type="EMBL" id="CP142149">
    <property type="protein sequence ID" value="WSE26752.1"/>
    <property type="molecule type" value="Genomic_DNA"/>
</dbReference>
<reference evidence="1 2" key="1">
    <citation type="journal article" date="2015" name="Int. J. Syst. Evol. Microbiol.">
        <title>Amycolatopsis rhabdoformis sp. nov., an actinomycete isolated from a tropical forest soil.</title>
        <authorList>
            <person name="Souza W.R."/>
            <person name="Silva R.E."/>
            <person name="Goodfellow M."/>
            <person name="Busarakam K."/>
            <person name="Figueiro F.S."/>
            <person name="Ferreira D."/>
            <person name="Rodrigues-Filho E."/>
            <person name="Moraes L.A.B."/>
            <person name="Zucchi T.D."/>
        </authorList>
    </citation>
    <scope>NUCLEOTIDE SEQUENCE [LARGE SCALE GENOMIC DNA]</scope>
    <source>
        <strain evidence="1 2">NCIMB 14900</strain>
    </source>
</reference>